<dbReference type="EMBL" id="JBITLV010000001">
    <property type="protein sequence ID" value="MFI7585691.1"/>
    <property type="molecule type" value="Genomic_DNA"/>
</dbReference>
<feature type="compositionally biased region" description="Polar residues" evidence="1">
    <location>
        <begin position="76"/>
        <end position="85"/>
    </location>
</feature>
<comment type="caution">
    <text evidence="2">The sequence shown here is derived from an EMBL/GenBank/DDBJ whole genome shotgun (WGS) entry which is preliminary data.</text>
</comment>
<organism evidence="2 3">
    <name type="scientific">Spongisporangium articulatum</name>
    <dbReference type="NCBI Taxonomy" id="3362603"/>
    <lineage>
        <taxon>Bacteria</taxon>
        <taxon>Bacillati</taxon>
        <taxon>Actinomycetota</taxon>
        <taxon>Actinomycetes</taxon>
        <taxon>Kineosporiales</taxon>
        <taxon>Kineosporiaceae</taxon>
        <taxon>Spongisporangium</taxon>
    </lineage>
</organism>
<proteinExistence type="predicted"/>
<feature type="compositionally biased region" description="Polar residues" evidence="1">
    <location>
        <begin position="1"/>
        <end position="11"/>
    </location>
</feature>
<dbReference type="RefSeq" id="WP_398274013.1">
    <property type="nucleotide sequence ID" value="NZ_JBITLV010000001.1"/>
</dbReference>
<keyword evidence="3" id="KW-1185">Reference proteome</keyword>
<dbReference type="Proteomes" id="UP001612915">
    <property type="component" value="Unassembled WGS sequence"/>
</dbReference>
<protein>
    <submittedName>
        <fullName evidence="2">Uncharacterized protein</fullName>
    </submittedName>
</protein>
<evidence type="ECO:0000256" key="1">
    <source>
        <dbReference type="SAM" id="MobiDB-lite"/>
    </source>
</evidence>
<evidence type="ECO:0000313" key="2">
    <source>
        <dbReference type="EMBL" id="MFI7585691.1"/>
    </source>
</evidence>
<gene>
    <name evidence="2" type="ORF">ACIB24_01285</name>
</gene>
<reference evidence="2 3" key="1">
    <citation type="submission" date="2024-10" db="EMBL/GenBank/DDBJ databases">
        <title>The Natural Products Discovery Center: Release of the First 8490 Sequenced Strains for Exploring Actinobacteria Biosynthetic Diversity.</title>
        <authorList>
            <person name="Kalkreuter E."/>
            <person name="Kautsar S.A."/>
            <person name="Yang D."/>
            <person name="Bader C.D."/>
            <person name="Teijaro C.N."/>
            <person name="Fluegel L."/>
            <person name="Davis C.M."/>
            <person name="Simpson J.R."/>
            <person name="Lauterbach L."/>
            <person name="Steele A.D."/>
            <person name="Gui C."/>
            <person name="Meng S."/>
            <person name="Li G."/>
            <person name="Viehrig K."/>
            <person name="Ye F."/>
            <person name="Su P."/>
            <person name="Kiefer A.F."/>
            <person name="Nichols A."/>
            <person name="Cepeda A.J."/>
            <person name="Yan W."/>
            <person name="Fan B."/>
            <person name="Jiang Y."/>
            <person name="Adhikari A."/>
            <person name="Zheng C.-J."/>
            <person name="Schuster L."/>
            <person name="Cowan T.M."/>
            <person name="Smanski M.J."/>
            <person name="Chevrette M.G."/>
            <person name="De Carvalho L.P.S."/>
            <person name="Shen B."/>
        </authorList>
    </citation>
    <scope>NUCLEOTIDE SEQUENCE [LARGE SCALE GENOMIC DNA]</scope>
    <source>
        <strain evidence="2 3">NPDC049639</strain>
    </source>
</reference>
<evidence type="ECO:0000313" key="3">
    <source>
        <dbReference type="Proteomes" id="UP001612915"/>
    </source>
</evidence>
<sequence length="188" mass="18620">MTAISSTSGSAGLQALHSLQGSGRPPGGQDGGPLGAAAEALGLSQDDLMQEMSSGQSLSDIANAQGVSQDDLASAIKSSLPQEVQASGDVDSIVSSIMTQQGPPPPPGGGRGFGQPDTGISGVFGDSLTSSQQDMLDSLSSLLGTDSDSLLSQLQSGTSLTDLLSTSGATTDQLASILENGLLVDTRA</sequence>
<feature type="region of interest" description="Disordered" evidence="1">
    <location>
        <begin position="1"/>
        <end position="127"/>
    </location>
</feature>
<feature type="compositionally biased region" description="Polar residues" evidence="1">
    <location>
        <begin position="51"/>
        <end position="68"/>
    </location>
</feature>
<name>A0ABW8AH69_9ACTN</name>
<accession>A0ABW8AH69</accession>
<feature type="compositionally biased region" description="Gly residues" evidence="1">
    <location>
        <begin position="24"/>
        <end position="34"/>
    </location>
</feature>